<dbReference type="Pfam" id="PF13279">
    <property type="entry name" value="4HBT_2"/>
    <property type="match status" value="1"/>
</dbReference>
<evidence type="ECO:0000256" key="1">
    <source>
        <dbReference type="ARBA" id="ARBA00038476"/>
    </source>
</evidence>
<comment type="similarity">
    <text evidence="1">Belongs to the lcsJ thioesterase family.</text>
</comment>
<dbReference type="AlphaFoldDB" id="A0A3D8QA39"/>
<proteinExistence type="inferred from homology"/>
<comment type="caution">
    <text evidence="3">The sequence shown here is derived from an EMBL/GenBank/DDBJ whole genome shotgun (WGS) entry which is preliminary data.</text>
</comment>
<sequence length="315" mass="35569">MSILALQYLFWACLAVFLIANRKSLFGAWHFRIFRILFHHFRLHRSRRVDVDKDGYQAIFQPIVTSSYSPLLECDYNLHKSNSTYFTDLDVNHTHLLSNLFKELLSPSPKEGTRGIEGKLLTVALGGVACTFTKDIKPYEKYEVWTRVLCWDEKWLYVVSHFVKHGAVRPAQDSFNRGGIGDVRADERKRRGGVPCDFSLGSEQDLKKIVFASSMAKYVFKRGRITVPPRSAMESIGLLPRPPSSLTPDGPHLHQAQASRAVTSQSNGASNMEKWTLTRLEEENEKGLKVAAHLAQLVRVQDSFTGPSASVQGIF</sequence>
<dbReference type="InterPro" id="IPR029069">
    <property type="entry name" value="HotDog_dom_sf"/>
</dbReference>
<dbReference type="SUPFAM" id="SSF54637">
    <property type="entry name" value="Thioesterase/thiol ester dehydrase-isomerase"/>
    <property type="match status" value="1"/>
</dbReference>
<evidence type="ECO:0000313" key="4">
    <source>
        <dbReference type="Proteomes" id="UP000256645"/>
    </source>
</evidence>
<dbReference type="EMBL" id="PDLM01000017">
    <property type="protein sequence ID" value="RDW58712.1"/>
    <property type="molecule type" value="Genomic_DNA"/>
</dbReference>
<reference evidence="3 4" key="1">
    <citation type="journal article" date="2018" name="IMA Fungus">
        <title>IMA Genome-F 9: Draft genome sequence of Annulohypoxylon stygium, Aspergillus mulundensis, Berkeleyomyces basicola (syn. Thielaviopsis basicola), Ceratocystis smalleyi, two Cercospora beticola strains, Coleophoma cylindrospora, Fusarium fracticaudum, Phialophora cf. hyalina, and Morchella septimelata.</title>
        <authorList>
            <person name="Wingfield B.D."/>
            <person name="Bills G.F."/>
            <person name="Dong Y."/>
            <person name="Huang W."/>
            <person name="Nel W.J."/>
            <person name="Swalarsk-Parry B.S."/>
            <person name="Vaghefi N."/>
            <person name="Wilken P.M."/>
            <person name="An Z."/>
            <person name="de Beer Z.W."/>
            <person name="De Vos L."/>
            <person name="Chen L."/>
            <person name="Duong T.A."/>
            <person name="Gao Y."/>
            <person name="Hammerbacher A."/>
            <person name="Kikkert J.R."/>
            <person name="Li Y."/>
            <person name="Li H."/>
            <person name="Li K."/>
            <person name="Li Q."/>
            <person name="Liu X."/>
            <person name="Ma X."/>
            <person name="Naidoo K."/>
            <person name="Pethybridge S.J."/>
            <person name="Sun J."/>
            <person name="Steenkamp E.T."/>
            <person name="van der Nest M.A."/>
            <person name="van Wyk S."/>
            <person name="Wingfield M.J."/>
            <person name="Xiong C."/>
            <person name="Yue Q."/>
            <person name="Zhang X."/>
        </authorList>
    </citation>
    <scope>NUCLEOTIDE SEQUENCE [LARGE SCALE GENOMIC DNA]</scope>
    <source>
        <strain evidence="3 4">BP6252</strain>
    </source>
</reference>
<protein>
    <recommendedName>
        <fullName evidence="5">Capsule polysaccharide biosynthesis protein</fullName>
    </recommendedName>
</protein>
<dbReference type="InterPro" id="IPR051490">
    <property type="entry name" value="THEM6_lcsJ_thioesterase"/>
</dbReference>
<keyword evidence="4" id="KW-1185">Reference proteome</keyword>
<dbReference type="PANTHER" id="PTHR12475:SF4">
    <property type="entry name" value="PROTEIN THEM6"/>
    <property type="match status" value="1"/>
</dbReference>
<evidence type="ECO:0000256" key="2">
    <source>
        <dbReference type="SAM" id="MobiDB-lite"/>
    </source>
</evidence>
<organism evidence="3 4">
    <name type="scientific">Coleophoma cylindrospora</name>
    <dbReference type="NCBI Taxonomy" id="1849047"/>
    <lineage>
        <taxon>Eukaryota</taxon>
        <taxon>Fungi</taxon>
        <taxon>Dikarya</taxon>
        <taxon>Ascomycota</taxon>
        <taxon>Pezizomycotina</taxon>
        <taxon>Leotiomycetes</taxon>
        <taxon>Helotiales</taxon>
        <taxon>Dermateaceae</taxon>
        <taxon>Coleophoma</taxon>
    </lineage>
</organism>
<evidence type="ECO:0008006" key="5">
    <source>
        <dbReference type="Google" id="ProtNLM"/>
    </source>
</evidence>
<feature type="compositionally biased region" description="Polar residues" evidence="2">
    <location>
        <begin position="256"/>
        <end position="270"/>
    </location>
</feature>
<accession>A0A3D8QA39</accession>
<dbReference type="PANTHER" id="PTHR12475">
    <property type="match status" value="1"/>
</dbReference>
<evidence type="ECO:0000313" key="3">
    <source>
        <dbReference type="EMBL" id="RDW58712.1"/>
    </source>
</evidence>
<dbReference type="Proteomes" id="UP000256645">
    <property type="component" value="Unassembled WGS sequence"/>
</dbReference>
<name>A0A3D8QA39_9HELO</name>
<feature type="region of interest" description="Disordered" evidence="2">
    <location>
        <begin position="240"/>
        <end position="270"/>
    </location>
</feature>
<gene>
    <name evidence="3" type="ORF">BP6252_13188</name>
</gene>
<dbReference type="OrthoDB" id="265761at2759"/>